<evidence type="ECO:0000313" key="3">
    <source>
        <dbReference type="EMBL" id="NWH03814.1"/>
    </source>
</evidence>
<feature type="domain" description="Transglutaminase-like" evidence="1">
    <location>
        <begin position="293"/>
        <end position="404"/>
    </location>
</feature>
<dbReference type="InterPro" id="IPR024618">
    <property type="entry name" value="DUF3857"/>
</dbReference>
<proteinExistence type="predicted"/>
<dbReference type="InterPro" id="IPR038765">
    <property type="entry name" value="Papain-like_cys_pep_sf"/>
</dbReference>
<dbReference type="Pfam" id="PF12969">
    <property type="entry name" value="DUF3857"/>
    <property type="match status" value="2"/>
</dbReference>
<evidence type="ECO:0000259" key="1">
    <source>
        <dbReference type="Pfam" id="PF01841"/>
    </source>
</evidence>
<sequence length="1287" mass="145034">MRLKKYCAVILILVLLVLPRVLVATQLKSEWAPVNYGQVMALAAEADVQRFPNGDVVDLVRKTFVRYQADGRYEEYYEIYAKILTEKGRRQFRSVSSSFTIPYNETEFKVVEVIRPGGQRIAVDLTHNSRVTVEQSQMATNIYNPNSRILSVTLPDVQIGDIVHFIMYDRFAKVRVPGTFSDFVTFEGEHPIIRAEYILAAPRNLPLKSIAVKSEIKGSIRFDQDKINNEIIYRWTARNVPRAFREPDMPPLHTQVQRLLISTLTDWQALSRWYWQLSKPAIEDDTPEMAAKVREITEGIDDPMEKIQHIFRWVSQEIRYLGITVEKEAPGYEPHPVSLTFNSRAGVCRDKAALLAAMLRLAGLDAYPVLMMNGPRKDEEVPQPYFNHAITAVRLNEGEYVLMDSTDENTKELLPAYLNDQSYLVALPQGDTLRTSRVEPAEINMMRIRSYGRFDKNNLLVDTTLRFEGVNDNAYRGFFARLDAHKLRGFFEKIIKQSAPTAVLEALAVYPDNMQDTSTPLKVRLSVNIRDYALEAGDMTVLPGLQMGKSLGMLNYILGDMGLKERKYPLVTGHTCGVDERLEIDLPDRLQKNISLPDPCKVSHDTHAWQQTTSLADGRLISQGRFTLDVTEFQPKEYAVLQETLAAVAAARVRKTVITPGEKDLTSKSDAVILEDINRFEVTSAGDWTEIKTLKLKVLNYNGRKRFGDIHIAYNPAWDAVEVERAAVTAPDGRTQEASKKEINLMDAPWAGMAPRYPASKIMVISLPGISEGSVIDLTVRKKKTGRPFFSINENAIVDHRRGQKTHQRRFYLFADGVFSRDIPILDKQVQVVMPAGMALHINKIDPGSMITSEVKTRRDGAREYTFHGTDIPAQRNETNMVPGFSRHPVVHASTGNLEQFARQLDQALVKAAEPDQPLSALARDLVKDITDTKERIRAIRDHISLNINRIDTGIFDMPRISQATATLENGYGNSCDRTVLLFSLLKAAGFSPEFVLPSSLPAAGALNAPFAESPSRQLYVDLLVRVKIPEGWIYLGDTDQYAALGTTGYDGHPGLALKEGREILIHGLSPAYANGRETCVRMDINATGKVRLDIERRYRGTAYALLNKRFSEQTPEERRRYHEELVSDFRMGARPAGSYVTDFDVYPGVERFAVEVDDFAARQDEFVILDLPFVIHGFAGAERDDRSSPLFRNKSSNLTTRIRLHRSADLDFTQVMPAEKQVIKVPGLGQVSMTREVKGRVMTLEQKITLNMGVVMPQTYPELVEARQKVADAANRTLILKIQGGH</sequence>
<dbReference type="Proteomes" id="UP000553343">
    <property type="component" value="Unassembled WGS sequence"/>
</dbReference>
<organism evidence="3 4">
    <name type="scientific">Desulfobacter latus</name>
    <dbReference type="NCBI Taxonomy" id="2292"/>
    <lineage>
        <taxon>Bacteria</taxon>
        <taxon>Pseudomonadati</taxon>
        <taxon>Thermodesulfobacteriota</taxon>
        <taxon>Desulfobacteria</taxon>
        <taxon>Desulfobacterales</taxon>
        <taxon>Desulfobacteraceae</taxon>
        <taxon>Desulfobacter</taxon>
    </lineage>
</organism>
<dbReference type="Gene3D" id="2.60.40.3140">
    <property type="match status" value="2"/>
</dbReference>
<keyword evidence="4" id="KW-1185">Reference proteome</keyword>
<dbReference type="EMBL" id="JACADJ010000005">
    <property type="protein sequence ID" value="NWH03814.1"/>
    <property type="molecule type" value="Genomic_DNA"/>
</dbReference>
<protein>
    <submittedName>
        <fullName evidence="3">DUF3857 domain-containing protein</fullName>
    </submittedName>
</protein>
<dbReference type="InterPro" id="IPR002931">
    <property type="entry name" value="Transglutaminase-like"/>
</dbReference>
<reference evidence="3 4" key="1">
    <citation type="submission" date="2020-06" db="EMBL/GenBank/DDBJ databases">
        <title>High-quality draft genome of sulfate reducer Desulfobacter latus type strain AcrS2 isolated from marine sediment.</title>
        <authorList>
            <person name="Hoppe M."/>
            <person name="Larsen C.K."/>
            <person name="Marshall I.P.G."/>
            <person name="Schramm A."/>
            <person name="Marietou A.G."/>
        </authorList>
    </citation>
    <scope>NUCLEOTIDE SEQUENCE [LARGE SCALE GENOMIC DNA]</scope>
    <source>
        <strain evidence="3 4">AcRS2</strain>
    </source>
</reference>
<comment type="caution">
    <text evidence="3">The sequence shown here is derived from an EMBL/GenBank/DDBJ whole genome shotgun (WGS) entry which is preliminary data.</text>
</comment>
<evidence type="ECO:0000259" key="2">
    <source>
        <dbReference type="Pfam" id="PF12969"/>
    </source>
</evidence>
<feature type="domain" description="DUF3857" evidence="2">
    <location>
        <begin position="69"/>
        <end position="242"/>
    </location>
</feature>
<dbReference type="Gene3D" id="2.60.120.1130">
    <property type="match status" value="1"/>
</dbReference>
<feature type="domain" description="DUF3857" evidence="2">
    <location>
        <begin position="686"/>
        <end position="874"/>
    </location>
</feature>
<accession>A0A850SQV2</accession>
<dbReference type="Pfam" id="PF01841">
    <property type="entry name" value="Transglut_core"/>
    <property type="match status" value="1"/>
</dbReference>
<dbReference type="SUPFAM" id="SSF54001">
    <property type="entry name" value="Cysteine proteinases"/>
    <property type="match status" value="2"/>
</dbReference>
<gene>
    <name evidence="3" type="ORF">HXW94_02205</name>
</gene>
<name>A0A850SQV2_9BACT</name>
<dbReference type="RefSeq" id="WP_178365273.1">
    <property type="nucleotide sequence ID" value="NZ_JACADJ010000005.1"/>
</dbReference>
<dbReference type="Gene3D" id="3.10.620.30">
    <property type="match status" value="2"/>
</dbReference>
<evidence type="ECO:0000313" key="4">
    <source>
        <dbReference type="Proteomes" id="UP000553343"/>
    </source>
</evidence>
<dbReference type="PANTHER" id="PTHR33490">
    <property type="entry name" value="BLR5614 PROTEIN-RELATED"/>
    <property type="match status" value="1"/>
</dbReference>